<dbReference type="InterPro" id="IPR037176">
    <property type="entry name" value="Osmotin/thaumatin-like_sf"/>
</dbReference>
<dbReference type="Pfam" id="PF16483">
    <property type="entry name" value="Glyco_hydro_64"/>
    <property type="match status" value="1"/>
</dbReference>
<feature type="domain" description="GH64" evidence="1">
    <location>
        <begin position="1"/>
        <end position="255"/>
    </location>
</feature>
<dbReference type="InterPro" id="IPR037398">
    <property type="entry name" value="Glyco_hydro_64_fam"/>
</dbReference>
<sequence length="255" mass="27843">MVQVKVLNKTNGKYPDSQVYWTFNGQTHSIAQQPYVDMPANAAGRMTFHLGSPDSKYNDFIEFTVGDNVFNGNTTRVDAFGLKLAMLLHNDDGSEQEVGENRATFAESREATFQRFAAAVPAEFKHLASGTDRIVSPGGDSAFAPGGQYADYLSSYASSVGSKATTQQIFGCSGPLANDAAGCANLNRHVADLPEADWSKPSSYYKKAPANYYAEFWHDNAIDAKAYGFPYDDYASQSSYISHTDPKYLLVAVGW</sequence>
<keyword evidence="3" id="KW-1185">Reference proteome</keyword>
<protein>
    <recommendedName>
        <fullName evidence="1">GH64 domain-containing protein</fullName>
    </recommendedName>
</protein>
<evidence type="ECO:0000259" key="1">
    <source>
        <dbReference type="PROSITE" id="PS52006"/>
    </source>
</evidence>
<dbReference type="Proteomes" id="UP001501074">
    <property type="component" value="Unassembled WGS sequence"/>
</dbReference>
<accession>A0ABP6Z1Z5</accession>
<dbReference type="PANTHER" id="PTHR38165">
    <property type="match status" value="1"/>
</dbReference>
<comment type="caution">
    <text evidence="2">The sequence shown here is derived from an EMBL/GenBank/DDBJ whole genome shotgun (WGS) entry which is preliminary data.</text>
</comment>
<dbReference type="Gene3D" id="2.60.110.10">
    <property type="entry name" value="Thaumatin"/>
    <property type="match status" value="2"/>
</dbReference>
<dbReference type="EMBL" id="BAAAZO010000001">
    <property type="protein sequence ID" value="GAA3593526.1"/>
    <property type="molecule type" value="Genomic_DNA"/>
</dbReference>
<dbReference type="CDD" id="cd09214">
    <property type="entry name" value="GH64-like"/>
    <property type="match status" value="1"/>
</dbReference>
<dbReference type="InterPro" id="IPR032477">
    <property type="entry name" value="Glyco_hydro_64"/>
</dbReference>
<reference evidence="3" key="1">
    <citation type="journal article" date="2019" name="Int. J. Syst. Evol. Microbiol.">
        <title>The Global Catalogue of Microorganisms (GCM) 10K type strain sequencing project: providing services to taxonomists for standard genome sequencing and annotation.</title>
        <authorList>
            <consortium name="The Broad Institute Genomics Platform"/>
            <consortium name="The Broad Institute Genome Sequencing Center for Infectious Disease"/>
            <person name="Wu L."/>
            <person name="Ma J."/>
        </authorList>
    </citation>
    <scope>NUCLEOTIDE SEQUENCE [LARGE SCALE GENOMIC DNA]</scope>
    <source>
        <strain evidence="3">JCM 16902</strain>
    </source>
</reference>
<dbReference type="PROSITE" id="PS52006">
    <property type="entry name" value="GH64"/>
    <property type="match status" value="1"/>
</dbReference>
<evidence type="ECO:0000313" key="2">
    <source>
        <dbReference type="EMBL" id="GAA3593526.1"/>
    </source>
</evidence>
<proteinExistence type="predicted"/>
<organism evidence="2 3">
    <name type="scientific">Kineosporia mesophila</name>
    <dbReference type="NCBI Taxonomy" id="566012"/>
    <lineage>
        <taxon>Bacteria</taxon>
        <taxon>Bacillati</taxon>
        <taxon>Actinomycetota</taxon>
        <taxon>Actinomycetes</taxon>
        <taxon>Kineosporiales</taxon>
        <taxon>Kineosporiaceae</taxon>
        <taxon>Kineosporia</taxon>
    </lineage>
</organism>
<dbReference type="PANTHER" id="PTHR38165:SF1">
    <property type="entry name" value="GLUCANASE B"/>
    <property type="match status" value="1"/>
</dbReference>
<gene>
    <name evidence="2" type="ORF">GCM10022223_05540</name>
</gene>
<evidence type="ECO:0000313" key="3">
    <source>
        <dbReference type="Proteomes" id="UP001501074"/>
    </source>
</evidence>
<name>A0ABP6Z1Z5_9ACTN</name>